<name>A0A9P6NVV2_9BASI</name>
<reference evidence="1" key="1">
    <citation type="submission" date="2013-11" db="EMBL/GenBank/DDBJ databases">
        <title>Genome sequence of the fusiform rust pathogen reveals effectors for host alternation and coevolution with pine.</title>
        <authorList>
            <consortium name="DOE Joint Genome Institute"/>
            <person name="Smith K."/>
            <person name="Pendleton A."/>
            <person name="Kubisiak T."/>
            <person name="Anderson C."/>
            <person name="Salamov A."/>
            <person name="Aerts A."/>
            <person name="Riley R."/>
            <person name="Clum A."/>
            <person name="Lindquist E."/>
            <person name="Ence D."/>
            <person name="Campbell M."/>
            <person name="Kronenberg Z."/>
            <person name="Feau N."/>
            <person name="Dhillon B."/>
            <person name="Hamelin R."/>
            <person name="Burleigh J."/>
            <person name="Smith J."/>
            <person name="Yandell M."/>
            <person name="Nelson C."/>
            <person name="Grigoriev I."/>
            <person name="Davis J."/>
        </authorList>
    </citation>
    <scope>NUCLEOTIDE SEQUENCE</scope>
    <source>
        <strain evidence="1">G11</strain>
    </source>
</reference>
<keyword evidence="2" id="KW-1185">Reference proteome</keyword>
<dbReference type="AlphaFoldDB" id="A0A9P6NVV2"/>
<proteinExistence type="predicted"/>
<protein>
    <submittedName>
        <fullName evidence="1">Uncharacterized protein</fullName>
    </submittedName>
</protein>
<gene>
    <name evidence="1" type="ORF">CROQUDRAFT_85701</name>
</gene>
<accession>A0A9P6NVV2</accession>
<evidence type="ECO:0000313" key="1">
    <source>
        <dbReference type="EMBL" id="KAG0152577.1"/>
    </source>
</evidence>
<comment type="caution">
    <text evidence="1">The sequence shown here is derived from an EMBL/GenBank/DDBJ whole genome shotgun (WGS) entry which is preliminary data.</text>
</comment>
<sequence length="236" mass="26806">MVGLVPTAPRFRKLRKFIYKSSSISIPAQQNIYTPREVFGVALTSEHLSLHDNVAFGSRYGGRILEIRWSRSRRSKVVISYGEPLGDWEVNLTTHHMSPRSMVHLRGSKVSSKLATVCFLPFPPEARDAEGFGIYKEDIGITNDEESVLDQINLLTEADYLYIPKPDLRELFLALRIEGEKEASGARSKEFLLMLIPPCHHQTRLIILSRQVYSPLQKYLHPIGAEPNPRSEHGKI</sequence>
<dbReference type="Proteomes" id="UP000886653">
    <property type="component" value="Unassembled WGS sequence"/>
</dbReference>
<evidence type="ECO:0000313" key="2">
    <source>
        <dbReference type="Proteomes" id="UP000886653"/>
    </source>
</evidence>
<organism evidence="1 2">
    <name type="scientific">Cronartium quercuum f. sp. fusiforme G11</name>
    <dbReference type="NCBI Taxonomy" id="708437"/>
    <lineage>
        <taxon>Eukaryota</taxon>
        <taxon>Fungi</taxon>
        <taxon>Dikarya</taxon>
        <taxon>Basidiomycota</taxon>
        <taxon>Pucciniomycotina</taxon>
        <taxon>Pucciniomycetes</taxon>
        <taxon>Pucciniales</taxon>
        <taxon>Coleosporiaceae</taxon>
        <taxon>Cronartium</taxon>
    </lineage>
</organism>
<dbReference type="EMBL" id="MU167208">
    <property type="protein sequence ID" value="KAG0152577.1"/>
    <property type="molecule type" value="Genomic_DNA"/>
</dbReference>